<dbReference type="NCBIfam" id="TIGR02532">
    <property type="entry name" value="IV_pilin_GFxxxE"/>
    <property type="match status" value="1"/>
</dbReference>
<dbReference type="SUPFAM" id="SSF54523">
    <property type="entry name" value="Pili subunits"/>
    <property type="match status" value="1"/>
</dbReference>
<proteinExistence type="predicted"/>
<sequence length="182" mass="19236">MSFSFFMDDQKGFTLMEMLVVTAILALVAGVAISLITSVIRSYHKSNILNRLQETGSQVLAVIEGRVRGASQINWGTCNGSSNLTITYDNQPIVFSCSSCGVAESNGYIAMSVDGAASQPLTSNNAASGVNVSVLSFTCDSSTGEVIINLSLEQPTGLSGRLENRASLNFSKTVVARSTYSN</sequence>
<evidence type="ECO:0000313" key="3">
    <source>
        <dbReference type="Proteomes" id="UP000231414"/>
    </source>
</evidence>
<accession>A0A2H0X853</accession>
<reference evidence="3" key="1">
    <citation type="submission" date="2017-09" db="EMBL/GenBank/DDBJ databases">
        <title>Depth-based differentiation of microbial function through sediment-hosted aquifers and enrichment of novel symbionts in the deep terrestrial subsurface.</title>
        <authorList>
            <person name="Probst A.J."/>
            <person name="Ladd B."/>
            <person name="Jarett J.K."/>
            <person name="Geller-Mcgrath D.E."/>
            <person name="Sieber C.M.K."/>
            <person name="Emerson J.B."/>
            <person name="Anantharaman K."/>
            <person name="Thomas B.C."/>
            <person name="Malmstrom R."/>
            <person name="Stieglmeier M."/>
            <person name="Klingl A."/>
            <person name="Woyke T."/>
            <person name="Ryan C.M."/>
            <person name="Banfield J.F."/>
        </authorList>
    </citation>
    <scope>NUCLEOTIDE SEQUENCE [LARGE SCALE GENOMIC DNA]</scope>
</reference>
<dbReference type="Gene3D" id="3.30.700.10">
    <property type="entry name" value="Glycoprotein, Type 4 Pilin"/>
    <property type="match status" value="1"/>
</dbReference>
<dbReference type="EMBL" id="PEYW01000006">
    <property type="protein sequence ID" value="PIS21082.1"/>
    <property type="molecule type" value="Genomic_DNA"/>
</dbReference>
<keyword evidence="1" id="KW-0472">Membrane</keyword>
<dbReference type="AlphaFoldDB" id="A0A2H0X853"/>
<dbReference type="Pfam" id="PF07963">
    <property type="entry name" value="N_methyl"/>
    <property type="match status" value="1"/>
</dbReference>
<name>A0A2H0X853_UNCKA</name>
<evidence type="ECO:0008006" key="4">
    <source>
        <dbReference type="Google" id="ProtNLM"/>
    </source>
</evidence>
<keyword evidence="1" id="KW-1133">Transmembrane helix</keyword>
<dbReference type="InterPro" id="IPR045584">
    <property type="entry name" value="Pilin-like"/>
</dbReference>
<keyword evidence="1" id="KW-0812">Transmembrane</keyword>
<evidence type="ECO:0000256" key="1">
    <source>
        <dbReference type="SAM" id="Phobius"/>
    </source>
</evidence>
<organism evidence="2 3">
    <name type="scientific">candidate division WWE3 bacterium CG08_land_8_20_14_0_20_43_13</name>
    <dbReference type="NCBI Taxonomy" id="1975087"/>
    <lineage>
        <taxon>Bacteria</taxon>
        <taxon>Katanobacteria</taxon>
    </lineage>
</organism>
<evidence type="ECO:0000313" key="2">
    <source>
        <dbReference type="EMBL" id="PIS21082.1"/>
    </source>
</evidence>
<comment type="caution">
    <text evidence="2">The sequence shown here is derived from an EMBL/GenBank/DDBJ whole genome shotgun (WGS) entry which is preliminary data.</text>
</comment>
<gene>
    <name evidence="2" type="ORF">COT52_00440</name>
</gene>
<dbReference type="Proteomes" id="UP000231414">
    <property type="component" value="Unassembled WGS sequence"/>
</dbReference>
<dbReference type="InterPro" id="IPR012902">
    <property type="entry name" value="N_methyl_site"/>
</dbReference>
<feature type="transmembrane region" description="Helical" evidence="1">
    <location>
        <begin position="20"/>
        <end position="40"/>
    </location>
</feature>
<protein>
    <recommendedName>
        <fullName evidence="4">Prepilin-type N-terminal cleavage/methylation domain-containing protein</fullName>
    </recommendedName>
</protein>